<organism evidence="10 11">
    <name type="scientific">Methylocystis iwaonis</name>
    <dbReference type="NCBI Taxonomy" id="2885079"/>
    <lineage>
        <taxon>Bacteria</taxon>
        <taxon>Pseudomonadati</taxon>
        <taxon>Pseudomonadota</taxon>
        <taxon>Alphaproteobacteria</taxon>
        <taxon>Hyphomicrobiales</taxon>
        <taxon>Methylocystaceae</taxon>
        <taxon>Methylocystis</taxon>
    </lineage>
</organism>
<dbReference type="PANTHER" id="PTHR31689:SF0">
    <property type="entry name" value="DIAMINOPIMELATE EPIMERASE"/>
    <property type="match status" value="1"/>
</dbReference>
<dbReference type="RefSeq" id="WP_281931924.1">
    <property type="nucleotide sequence ID" value="NZ_AP027142.1"/>
</dbReference>
<comment type="pathway">
    <text evidence="1 8">Amino-acid biosynthesis; L-lysine biosynthesis via DAP pathway; DL-2,6-diaminopimelate from LL-2,6-diaminopimelate: step 1/1.</text>
</comment>
<evidence type="ECO:0000256" key="4">
    <source>
        <dbReference type="ARBA" id="ARBA00022605"/>
    </source>
</evidence>
<feature type="site" description="Could be important to modulate the pK values of the two catalytic cysteine residues" evidence="8">
    <location>
        <position position="164"/>
    </location>
</feature>
<feature type="active site" evidence="9">
    <location>
        <position position="79"/>
    </location>
</feature>
<keyword evidence="11" id="KW-1185">Reference proteome</keyword>
<evidence type="ECO:0000256" key="6">
    <source>
        <dbReference type="ARBA" id="ARBA00023235"/>
    </source>
</evidence>
<dbReference type="PANTHER" id="PTHR31689">
    <property type="entry name" value="DIAMINOPIMELATE EPIMERASE, CHLOROPLASTIC"/>
    <property type="match status" value="1"/>
</dbReference>
<evidence type="ECO:0000256" key="9">
    <source>
        <dbReference type="PROSITE-ProRule" id="PRU10125"/>
    </source>
</evidence>
<keyword evidence="8" id="KW-0963">Cytoplasm</keyword>
<comment type="subunit">
    <text evidence="8">Homodimer.</text>
</comment>
<dbReference type="Pfam" id="PF01678">
    <property type="entry name" value="DAP_epimerase"/>
    <property type="match status" value="2"/>
</dbReference>
<feature type="site" description="Could be important to modulate the pK values of the two catalytic cysteine residues" evidence="8">
    <location>
        <position position="213"/>
    </location>
</feature>
<gene>
    <name evidence="8 10" type="primary">dapF</name>
    <name evidence="10" type="ORF">SS37A_11510</name>
</gene>
<proteinExistence type="inferred from homology"/>
<feature type="binding site" evidence="8">
    <location>
        <position position="70"/>
    </location>
    <ligand>
        <name>substrate</name>
    </ligand>
</feature>
<reference evidence="10 11" key="1">
    <citation type="journal article" date="2023" name="Int. J. Syst. Evol. Microbiol.">
        <title>Methylocystis iwaonis sp. nov., a type II methane-oxidizing bacterium from surface soil of a rice paddy field in Japan, and emended description of the genus Methylocystis (ex Whittenbury et al. 1970) Bowman et al. 1993.</title>
        <authorList>
            <person name="Kaise H."/>
            <person name="Sawadogo J.B."/>
            <person name="Alam M.S."/>
            <person name="Ueno C."/>
            <person name="Dianou D."/>
            <person name="Shinjo R."/>
            <person name="Asakawa S."/>
        </authorList>
    </citation>
    <scope>NUCLEOTIDE SEQUENCE [LARGE SCALE GENOMIC DNA]</scope>
    <source>
        <strain evidence="10 11">SS37A-Re</strain>
    </source>
</reference>
<dbReference type="HAMAP" id="MF_00197">
    <property type="entry name" value="DAP_epimerase"/>
    <property type="match status" value="1"/>
</dbReference>
<accession>A0ABM8E6N9</accession>
<evidence type="ECO:0000313" key="11">
    <source>
        <dbReference type="Proteomes" id="UP001317629"/>
    </source>
</evidence>
<name>A0ABM8E6N9_9HYPH</name>
<evidence type="ECO:0000256" key="8">
    <source>
        <dbReference type="HAMAP-Rule" id="MF_00197"/>
    </source>
</evidence>
<feature type="binding site" evidence="8">
    <location>
        <position position="18"/>
    </location>
    <ligand>
        <name>substrate</name>
    </ligand>
</feature>
<dbReference type="EC" id="5.1.1.7" evidence="3 8"/>
<evidence type="ECO:0000256" key="5">
    <source>
        <dbReference type="ARBA" id="ARBA00023154"/>
    </source>
</evidence>
<feature type="binding site" evidence="8">
    <location>
        <position position="50"/>
    </location>
    <ligand>
        <name>substrate</name>
    </ligand>
</feature>
<feature type="active site" description="Proton donor" evidence="8">
    <location>
        <position position="79"/>
    </location>
</feature>
<dbReference type="Proteomes" id="UP001317629">
    <property type="component" value="Chromosome"/>
</dbReference>
<feature type="active site" description="Proton acceptor" evidence="8">
    <location>
        <position position="222"/>
    </location>
</feature>
<dbReference type="PROSITE" id="PS01326">
    <property type="entry name" value="DAP_EPIMERASE"/>
    <property type="match status" value="1"/>
</dbReference>
<dbReference type="NCBIfam" id="TIGR00652">
    <property type="entry name" value="DapF"/>
    <property type="match status" value="1"/>
</dbReference>
<feature type="binding site" evidence="8">
    <location>
        <begin position="223"/>
        <end position="224"/>
    </location>
    <ligand>
        <name>substrate</name>
    </ligand>
</feature>
<dbReference type="Gene3D" id="3.10.310.10">
    <property type="entry name" value="Diaminopimelate Epimerase, Chain A, domain 1"/>
    <property type="match status" value="2"/>
</dbReference>
<sequence length="285" mass="30812">MHHPLENLPILRMNGAGNEILVLDLRGLTHVLAPQEARAIAAAPGLRFDQLMALHDPHEPGDDAYMRIYNIDGSLSGACGNGTRCVAYALAREGKERLSLATQAGRLETRREAETVFTVDMGRPRLDWREIPLARAADTSAVALDPPVAGAPAQFSAVSMGNPHAIFFVVDAAAIALEDLGARLEHHPLFPERANISFAQIVARDDILLRVWERGTGATKACGSAACATLVASVRAGLTDRRARVRLPGGDLHIEWRADDHVMMTGPVEFEFETRLTSTLFEGAA</sequence>
<comment type="subcellular location">
    <subcellularLocation>
        <location evidence="8">Cytoplasm</location>
    </subcellularLocation>
</comment>
<comment type="similarity">
    <text evidence="2 8">Belongs to the diaminopimelate epimerase family.</text>
</comment>
<dbReference type="SUPFAM" id="SSF54506">
    <property type="entry name" value="Diaminopimelate epimerase-like"/>
    <property type="match status" value="2"/>
</dbReference>
<evidence type="ECO:0000313" key="10">
    <source>
        <dbReference type="EMBL" id="BDV33622.1"/>
    </source>
</evidence>
<feature type="binding site" evidence="8">
    <location>
        <begin position="80"/>
        <end position="81"/>
    </location>
    <ligand>
        <name>substrate</name>
    </ligand>
</feature>
<evidence type="ECO:0000256" key="3">
    <source>
        <dbReference type="ARBA" id="ARBA00013080"/>
    </source>
</evidence>
<dbReference type="InterPro" id="IPR018510">
    <property type="entry name" value="DAP_epimerase_AS"/>
</dbReference>
<evidence type="ECO:0000256" key="1">
    <source>
        <dbReference type="ARBA" id="ARBA00005196"/>
    </source>
</evidence>
<keyword evidence="5 8" id="KW-0457">Lysine biosynthesis</keyword>
<feature type="binding site" evidence="8">
    <location>
        <begin position="213"/>
        <end position="214"/>
    </location>
    <ligand>
        <name>substrate</name>
    </ligand>
</feature>
<evidence type="ECO:0000256" key="2">
    <source>
        <dbReference type="ARBA" id="ARBA00010219"/>
    </source>
</evidence>
<comment type="catalytic activity">
    <reaction evidence="7 8">
        <text>(2S,6S)-2,6-diaminopimelate = meso-2,6-diaminopimelate</text>
        <dbReference type="Rhea" id="RHEA:15393"/>
        <dbReference type="ChEBI" id="CHEBI:57609"/>
        <dbReference type="ChEBI" id="CHEBI:57791"/>
        <dbReference type="EC" id="5.1.1.7"/>
    </reaction>
</comment>
<dbReference type="EMBL" id="AP027142">
    <property type="protein sequence ID" value="BDV33622.1"/>
    <property type="molecule type" value="Genomic_DNA"/>
</dbReference>
<feature type="binding site" evidence="8">
    <location>
        <position position="162"/>
    </location>
    <ligand>
        <name>substrate</name>
    </ligand>
</feature>
<evidence type="ECO:0000256" key="7">
    <source>
        <dbReference type="ARBA" id="ARBA00051712"/>
    </source>
</evidence>
<keyword evidence="4 8" id="KW-0028">Amino-acid biosynthesis</keyword>
<keyword evidence="6 8" id="KW-0413">Isomerase</keyword>
<feature type="binding site" evidence="8">
    <location>
        <position position="195"/>
    </location>
    <ligand>
        <name>substrate</name>
    </ligand>
</feature>
<dbReference type="InterPro" id="IPR001653">
    <property type="entry name" value="DAP_epimerase_DapF"/>
</dbReference>
<protein>
    <recommendedName>
        <fullName evidence="3 8">Diaminopimelate epimerase</fullName>
        <shortName evidence="8">DAP epimerase</shortName>
        <ecNumber evidence="3 8">5.1.1.7</ecNumber>
    </recommendedName>
    <alternativeName>
        <fullName evidence="8">PLP-independent amino acid racemase</fullName>
    </alternativeName>
</protein>
<comment type="function">
    <text evidence="8">Catalyzes the stereoinversion of LL-2,6-diaminopimelate (L,L-DAP) to meso-diaminopimelate (meso-DAP), a precursor of L-lysine and an essential component of the bacterial peptidoglycan.</text>
</comment>